<organism evidence="1 2">
    <name type="scientific">Macrostomum lignano</name>
    <dbReference type="NCBI Taxonomy" id="282301"/>
    <lineage>
        <taxon>Eukaryota</taxon>
        <taxon>Metazoa</taxon>
        <taxon>Spiralia</taxon>
        <taxon>Lophotrochozoa</taxon>
        <taxon>Platyhelminthes</taxon>
        <taxon>Rhabditophora</taxon>
        <taxon>Macrostomorpha</taxon>
        <taxon>Macrostomida</taxon>
        <taxon>Macrostomidae</taxon>
        <taxon>Macrostomum</taxon>
    </lineage>
</organism>
<sequence>MAAVLADQPLSAACRHHRLRGLPVRPHAPGRRRFLGAAASWQAMVLYSDRRLRLEPMGLLAGERSQRGMPIAHLERQSGSSTVCDWPIRNEFPRRQTNARIQWPQSAGSSLNCLKLRWLANHSRDVRGTPASHRKQLRKHFIKCSNHCQAVARHLLPYSD</sequence>
<evidence type="ECO:0000313" key="2">
    <source>
        <dbReference type="WBParaSite" id="maker-unitig_41125-snap-gene-0.2-mRNA-1"/>
    </source>
</evidence>
<reference evidence="2" key="1">
    <citation type="submission" date="2016-11" db="UniProtKB">
        <authorList>
            <consortium name="WormBaseParasite"/>
        </authorList>
    </citation>
    <scope>IDENTIFICATION</scope>
</reference>
<name>A0A1I8FMM9_9PLAT</name>
<accession>A0A1I8FMM9</accession>
<keyword evidence="1" id="KW-1185">Reference proteome</keyword>
<proteinExistence type="predicted"/>
<protein>
    <submittedName>
        <fullName evidence="2">Uncharacterized protein</fullName>
    </submittedName>
</protein>
<dbReference type="Proteomes" id="UP000095280">
    <property type="component" value="Unplaced"/>
</dbReference>
<evidence type="ECO:0000313" key="1">
    <source>
        <dbReference type="Proteomes" id="UP000095280"/>
    </source>
</evidence>
<dbReference type="WBParaSite" id="maker-unitig_41125-snap-gene-0.2-mRNA-1">
    <property type="protein sequence ID" value="maker-unitig_41125-snap-gene-0.2-mRNA-1"/>
    <property type="gene ID" value="maker-unitig_41125-snap-gene-0.2"/>
</dbReference>
<dbReference type="AlphaFoldDB" id="A0A1I8FMM9"/>